<sequence>MIMQALQGLAFLHEHKIAHRDADKSNFVVDYHPESMRTMTVAVSRPRVYIIDFEVSVAFPEELPLESCLCVGLPAGGTISEWARPVPPEVTSGKPHSPFKVDVWQFGSSFTGLWTYRTTIPAIDDILISLVNDDVAHRPDANEALSLFRGVVNKMAPNDLLIPPYVEERGMRRKY</sequence>
<comment type="caution">
    <text evidence="2">The sequence shown here is derived from an EMBL/GenBank/DDBJ whole genome shotgun (WGS) entry which is preliminary data.</text>
</comment>
<dbReference type="SUPFAM" id="SSF56112">
    <property type="entry name" value="Protein kinase-like (PK-like)"/>
    <property type="match status" value="1"/>
</dbReference>
<proteinExistence type="predicted"/>
<dbReference type="GO" id="GO:0004672">
    <property type="term" value="F:protein kinase activity"/>
    <property type="evidence" value="ECO:0007669"/>
    <property type="project" value="InterPro"/>
</dbReference>
<dbReference type="InterPro" id="IPR000719">
    <property type="entry name" value="Prot_kinase_dom"/>
</dbReference>
<gene>
    <name evidence="2" type="ORF">QCA50_010660</name>
</gene>
<dbReference type="AlphaFoldDB" id="A0AAW0FZK5"/>
<protein>
    <recommendedName>
        <fullName evidence="1">Protein kinase domain-containing protein</fullName>
    </recommendedName>
</protein>
<dbReference type="PROSITE" id="PS50011">
    <property type="entry name" value="PROTEIN_KINASE_DOM"/>
    <property type="match status" value="1"/>
</dbReference>
<evidence type="ECO:0000313" key="3">
    <source>
        <dbReference type="Proteomes" id="UP001385951"/>
    </source>
</evidence>
<dbReference type="Proteomes" id="UP001385951">
    <property type="component" value="Unassembled WGS sequence"/>
</dbReference>
<dbReference type="Gene3D" id="1.10.510.10">
    <property type="entry name" value="Transferase(Phosphotransferase) domain 1"/>
    <property type="match status" value="1"/>
</dbReference>
<name>A0AAW0FZK5_9APHY</name>
<evidence type="ECO:0000259" key="1">
    <source>
        <dbReference type="PROSITE" id="PS50011"/>
    </source>
</evidence>
<evidence type="ECO:0000313" key="2">
    <source>
        <dbReference type="EMBL" id="KAK7686436.1"/>
    </source>
</evidence>
<dbReference type="EMBL" id="JASBNA010000017">
    <property type="protein sequence ID" value="KAK7686436.1"/>
    <property type="molecule type" value="Genomic_DNA"/>
</dbReference>
<dbReference type="Pfam" id="PF00069">
    <property type="entry name" value="Pkinase"/>
    <property type="match status" value="1"/>
</dbReference>
<keyword evidence="3" id="KW-1185">Reference proteome</keyword>
<accession>A0AAW0FZK5</accession>
<reference evidence="2 3" key="1">
    <citation type="submission" date="2022-09" db="EMBL/GenBank/DDBJ databases">
        <authorList>
            <person name="Palmer J.M."/>
        </authorList>
    </citation>
    <scope>NUCLEOTIDE SEQUENCE [LARGE SCALE GENOMIC DNA]</scope>
    <source>
        <strain evidence="2 3">DSM 7382</strain>
    </source>
</reference>
<dbReference type="GO" id="GO:0005524">
    <property type="term" value="F:ATP binding"/>
    <property type="evidence" value="ECO:0007669"/>
    <property type="project" value="InterPro"/>
</dbReference>
<dbReference type="InterPro" id="IPR011009">
    <property type="entry name" value="Kinase-like_dom_sf"/>
</dbReference>
<organism evidence="2 3">
    <name type="scientific">Cerrena zonata</name>
    <dbReference type="NCBI Taxonomy" id="2478898"/>
    <lineage>
        <taxon>Eukaryota</taxon>
        <taxon>Fungi</taxon>
        <taxon>Dikarya</taxon>
        <taxon>Basidiomycota</taxon>
        <taxon>Agaricomycotina</taxon>
        <taxon>Agaricomycetes</taxon>
        <taxon>Polyporales</taxon>
        <taxon>Cerrenaceae</taxon>
        <taxon>Cerrena</taxon>
    </lineage>
</organism>
<feature type="domain" description="Protein kinase" evidence="1">
    <location>
        <begin position="1"/>
        <end position="175"/>
    </location>
</feature>